<dbReference type="Gene3D" id="3.30.590.20">
    <property type="match status" value="1"/>
</dbReference>
<evidence type="ECO:0000256" key="5">
    <source>
        <dbReference type="PIRNR" id="PIRNR017901"/>
    </source>
</evidence>
<dbReference type="InterPro" id="IPR014746">
    <property type="entry name" value="Gln_synth/guanido_kin_cat_dom"/>
</dbReference>
<comment type="similarity">
    <text evidence="5">Belongs to the glutamate--cysteine ligase type 2 family. EgtA subfamily.</text>
</comment>
<dbReference type="SUPFAM" id="SSF55931">
    <property type="entry name" value="Glutamine synthetase/guanido kinase"/>
    <property type="match status" value="1"/>
</dbReference>
<proteinExistence type="inferred from homology"/>
<evidence type="ECO:0000256" key="1">
    <source>
        <dbReference type="ARBA" id="ARBA00022598"/>
    </source>
</evidence>
<dbReference type="Pfam" id="PF04107">
    <property type="entry name" value="GCS2"/>
    <property type="match status" value="1"/>
</dbReference>
<protein>
    <recommendedName>
        <fullName evidence="5">Glutamate--cysteine ligase</fullName>
        <ecNumber evidence="5">6.3.2.2</ecNumber>
    </recommendedName>
</protein>
<dbReference type="PIRSF" id="PIRSF017901">
    <property type="entry name" value="GCL"/>
    <property type="match status" value="1"/>
</dbReference>
<keyword evidence="7" id="KW-1185">Reference proteome</keyword>
<dbReference type="OrthoDB" id="9780152at2"/>
<evidence type="ECO:0000256" key="2">
    <source>
        <dbReference type="ARBA" id="ARBA00022741"/>
    </source>
</evidence>
<accession>F6DR31</accession>
<evidence type="ECO:0000313" key="6">
    <source>
        <dbReference type="EMBL" id="AEG59750.1"/>
    </source>
</evidence>
<name>F6DR31_DESRL</name>
<keyword evidence="2 5" id="KW-0547">Nucleotide-binding</keyword>
<dbReference type="EMBL" id="CP002780">
    <property type="protein sequence ID" value="AEG59750.1"/>
    <property type="molecule type" value="Genomic_DNA"/>
</dbReference>
<dbReference type="InterPro" id="IPR006336">
    <property type="entry name" value="GCS2"/>
</dbReference>
<reference evidence="6 7" key="2">
    <citation type="journal article" date="2012" name="Stand. Genomic Sci.">
        <title>Complete genome sequence of the sulfate-reducing firmicute Desulfotomaculum ruminis type strain (DL(T)).</title>
        <authorList>
            <person name="Spring S."/>
            <person name="Visser M."/>
            <person name="Lu M."/>
            <person name="Copeland A."/>
            <person name="Lapidus A."/>
            <person name="Lucas S."/>
            <person name="Cheng J.F."/>
            <person name="Han C."/>
            <person name="Tapia R."/>
            <person name="Goodwin L.A."/>
            <person name="Pitluck S."/>
            <person name="Ivanova N."/>
            <person name="Land M."/>
            <person name="Hauser L."/>
            <person name="Larimer F."/>
            <person name="Rohde M."/>
            <person name="Goker M."/>
            <person name="Detter J.C."/>
            <person name="Kyrpides N.C."/>
            <person name="Woyke T."/>
            <person name="Schaap P.J."/>
            <person name="Plugge C.M."/>
            <person name="Muyzer G."/>
            <person name="Kuever J."/>
            <person name="Pereira I.A."/>
            <person name="Parshina S.N."/>
            <person name="Bernier-Latmani R."/>
            <person name="Stams A.J."/>
            <person name="Klenk H.P."/>
        </authorList>
    </citation>
    <scope>NUCLEOTIDE SEQUENCE [LARGE SCALE GENOMIC DNA]</scope>
    <source>
        <strain evidence="7">ATCC 23193 / DSM 2154 / NCIB 8452 / DL</strain>
    </source>
</reference>
<organism evidence="6 7">
    <name type="scientific">Desulforamulus ruminis (strain ATCC 23193 / DSM 2154 / NCIMB 8452 / DL)</name>
    <name type="common">Desulfotomaculum ruminis</name>
    <dbReference type="NCBI Taxonomy" id="696281"/>
    <lineage>
        <taxon>Bacteria</taxon>
        <taxon>Bacillati</taxon>
        <taxon>Bacillota</taxon>
        <taxon>Clostridia</taxon>
        <taxon>Eubacteriales</taxon>
        <taxon>Peptococcaceae</taxon>
        <taxon>Desulforamulus</taxon>
    </lineage>
</organism>
<dbReference type="KEGG" id="dru:Desru_1484"/>
<dbReference type="Proteomes" id="UP000009234">
    <property type="component" value="Chromosome"/>
</dbReference>
<dbReference type="EC" id="6.3.2.2" evidence="5"/>
<keyword evidence="1 5" id="KW-0436">Ligase</keyword>
<keyword evidence="3 5" id="KW-0067">ATP-binding</keyword>
<evidence type="ECO:0000256" key="4">
    <source>
        <dbReference type="ARBA" id="ARBA00048819"/>
    </source>
</evidence>
<dbReference type="InterPro" id="IPR035434">
    <property type="entry name" value="GCL_bact_plant"/>
</dbReference>
<dbReference type="RefSeq" id="WP_013841519.1">
    <property type="nucleotide sequence ID" value="NC_015589.1"/>
</dbReference>
<gene>
    <name evidence="6" type="ordered locus">Desru_1484</name>
</gene>
<sequence>MDYKEKAHFLTEILKLGEKRDRQCMVGVEIEHIVVDKNSWNSIHYYQKDGIETILKKLMRFAYKPKFEGDSLIGLEHEDYIITLEPGGQLEISIRPCSSLKKIELIYFQFLQQVIPILEEQNQFLMALGYHPKSTIADIPFIPKKRYQLMSAYLKEKGKYAHNMMKGTASLQISIDYYDEEDFIKKMRVAHFLSPVLAVISDNAPIFEGKDYEQNSLRSLIWQNTDPARSGTIPGVMDQSFGYQEYADYLLNVEPILFLKDDRALSAGNRKISDLLDQYVFTVPELEHLFSMVFPDARAKNYIEIRTGDSLPHPFSFSYIAFIKGLFYNQAALDYLFQLTETVDSETLEKYKQSMIQKGLKGDFASKTLIDFLPPLFDWAREGLPVEEIHYLQPLENLILSQENVLHRTREKLDKEGLDGLRSCILNDLIQEECLSC</sequence>
<evidence type="ECO:0000313" key="7">
    <source>
        <dbReference type="Proteomes" id="UP000009234"/>
    </source>
</evidence>
<dbReference type="HOGENOM" id="CLU_026610_1_1_9"/>
<dbReference type="eggNOG" id="COG3572">
    <property type="taxonomic scope" value="Bacteria"/>
</dbReference>
<dbReference type="STRING" id="696281.Desru_1484"/>
<dbReference type="GO" id="GO:0005524">
    <property type="term" value="F:ATP binding"/>
    <property type="evidence" value="ECO:0007669"/>
    <property type="project" value="UniProtKB-UniRule"/>
</dbReference>
<comment type="function">
    <text evidence="5">Catalyzes the synthesis of gamma-glutamylcysteine (gamma-GC).</text>
</comment>
<dbReference type="GO" id="GO:0006750">
    <property type="term" value="P:glutathione biosynthetic process"/>
    <property type="evidence" value="ECO:0007669"/>
    <property type="project" value="UniProtKB-UniRule"/>
</dbReference>
<dbReference type="AlphaFoldDB" id="F6DR31"/>
<comment type="catalytic activity">
    <reaction evidence="4 5">
        <text>L-cysteine + L-glutamate + ATP = gamma-L-glutamyl-L-cysteine + ADP + phosphate + H(+)</text>
        <dbReference type="Rhea" id="RHEA:13285"/>
        <dbReference type="ChEBI" id="CHEBI:15378"/>
        <dbReference type="ChEBI" id="CHEBI:29985"/>
        <dbReference type="ChEBI" id="CHEBI:30616"/>
        <dbReference type="ChEBI" id="CHEBI:35235"/>
        <dbReference type="ChEBI" id="CHEBI:43474"/>
        <dbReference type="ChEBI" id="CHEBI:58173"/>
        <dbReference type="ChEBI" id="CHEBI:456216"/>
        <dbReference type="EC" id="6.3.2.2"/>
    </reaction>
</comment>
<dbReference type="PANTHER" id="PTHR34378">
    <property type="entry name" value="GLUTAMATE--CYSTEINE LIGASE, CHLOROPLASTIC"/>
    <property type="match status" value="1"/>
</dbReference>
<evidence type="ECO:0000256" key="3">
    <source>
        <dbReference type="ARBA" id="ARBA00022840"/>
    </source>
</evidence>
<dbReference type="GO" id="GO:0004357">
    <property type="term" value="F:glutamate-cysteine ligase activity"/>
    <property type="evidence" value="ECO:0007669"/>
    <property type="project" value="UniProtKB-UniRule"/>
</dbReference>
<reference evidence="7" key="1">
    <citation type="submission" date="2011-05" db="EMBL/GenBank/DDBJ databases">
        <title>Complete sequence of Desulfotomaculum ruminis DSM 2154.</title>
        <authorList>
            <person name="Lucas S."/>
            <person name="Copeland A."/>
            <person name="Lapidus A."/>
            <person name="Cheng J.-F."/>
            <person name="Goodwin L."/>
            <person name="Pitluck S."/>
            <person name="Lu M."/>
            <person name="Detter J.C."/>
            <person name="Han C."/>
            <person name="Tapia R."/>
            <person name="Land M."/>
            <person name="Hauser L."/>
            <person name="Kyrpides N."/>
            <person name="Ivanova N."/>
            <person name="Mikhailova N."/>
            <person name="Pagani I."/>
            <person name="Stams A.J.M."/>
            <person name="Plugge C.M."/>
            <person name="Muyzer G."/>
            <person name="Kuever J."/>
            <person name="Parshina S.N."/>
            <person name="Ivanova A.E."/>
            <person name="Nazina T.N."/>
            <person name="Brambilla E."/>
            <person name="Spring S."/>
            <person name="Klenk H.-P."/>
            <person name="Woyke T."/>
        </authorList>
    </citation>
    <scope>NUCLEOTIDE SEQUENCE [LARGE SCALE GENOMIC DNA]</scope>
    <source>
        <strain evidence="7">ATCC 23193 / DSM 2154 / NCIB 8452 / DL</strain>
    </source>
</reference>
<dbReference type="PANTHER" id="PTHR34378:SF1">
    <property type="entry name" value="GLUTAMATE--CYSTEINE LIGASE, CHLOROPLASTIC"/>
    <property type="match status" value="1"/>
</dbReference>